<dbReference type="Pfam" id="PF00171">
    <property type="entry name" value="Aldedh"/>
    <property type="match status" value="1"/>
</dbReference>
<name>A0A150LD74_9BACI</name>
<dbReference type="InterPro" id="IPR016162">
    <property type="entry name" value="Ald_DH_N"/>
</dbReference>
<evidence type="ECO:0000256" key="1">
    <source>
        <dbReference type="ARBA" id="ARBA00009986"/>
    </source>
</evidence>
<keyword evidence="2 3" id="KW-0560">Oxidoreductase</keyword>
<comment type="similarity">
    <text evidence="1 3">Belongs to the aldehyde dehydrogenase family.</text>
</comment>
<dbReference type="PIRSF" id="PIRSF036492">
    <property type="entry name" value="ALDH"/>
    <property type="match status" value="1"/>
</dbReference>
<evidence type="ECO:0000256" key="4">
    <source>
        <dbReference type="PIRSR" id="PIRSR036492-1"/>
    </source>
</evidence>
<dbReference type="FunFam" id="3.40.605.10:FF:000026">
    <property type="entry name" value="Aldehyde dehydrogenase, putative"/>
    <property type="match status" value="1"/>
</dbReference>
<evidence type="ECO:0000259" key="5">
    <source>
        <dbReference type="Pfam" id="PF00171"/>
    </source>
</evidence>
<dbReference type="GO" id="GO:0009450">
    <property type="term" value="P:gamma-aminobutyric acid catabolic process"/>
    <property type="evidence" value="ECO:0007669"/>
    <property type="project" value="InterPro"/>
</dbReference>
<dbReference type="InterPro" id="IPR050740">
    <property type="entry name" value="Aldehyde_DH_Superfamily"/>
</dbReference>
<dbReference type="PATRIC" id="fig|301148.3.peg.1503"/>
<dbReference type="SUPFAM" id="SSF53720">
    <property type="entry name" value="ALDH-like"/>
    <property type="match status" value="1"/>
</dbReference>
<dbReference type="Proteomes" id="UP000075683">
    <property type="component" value="Unassembled WGS sequence"/>
</dbReference>
<evidence type="ECO:0000256" key="3">
    <source>
        <dbReference type="PIRNR" id="PIRNR036492"/>
    </source>
</evidence>
<dbReference type="FunFam" id="3.40.309.10:FF:000004">
    <property type="entry name" value="Succinate-semialdehyde dehydrogenase I"/>
    <property type="match status" value="1"/>
</dbReference>
<dbReference type="NCBIfam" id="TIGR01780">
    <property type="entry name" value="SSADH"/>
    <property type="match status" value="1"/>
</dbReference>
<dbReference type="PANTHER" id="PTHR43353:SF5">
    <property type="entry name" value="SUCCINATE-SEMIALDEHYDE DEHYDROGENASE, MITOCHONDRIAL"/>
    <property type="match status" value="1"/>
</dbReference>
<dbReference type="STRING" id="301148.B4135_3462"/>
<dbReference type="InterPro" id="IPR016160">
    <property type="entry name" value="Ald_DH_CS_CYS"/>
</dbReference>
<dbReference type="PANTHER" id="PTHR43353">
    <property type="entry name" value="SUCCINATE-SEMIALDEHYDE DEHYDROGENASE, MITOCHONDRIAL"/>
    <property type="match status" value="1"/>
</dbReference>
<dbReference type="FunFam" id="3.40.605.10:FF:000005">
    <property type="entry name" value="Succinate-semialdehyde dehydrogenase I"/>
    <property type="match status" value="1"/>
</dbReference>
<dbReference type="AlphaFoldDB" id="A0A150LD74"/>
<comment type="caution">
    <text evidence="6">The sequence shown here is derived from an EMBL/GenBank/DDBJ whole genome shotgun (WGS) entry which is preliminary data.</text>
</comment>
<dbReference type="InterPro" id="IPR016163">
    <property type="entry name" value="Ald_DH_C"/>
</dbReference>
<dbReference type="InterPro" id="IPR015590">
    <property type="entry name" value="Aldehyde_DH_dom"/>
</dbReference>
<reference evidence="6 7" key="1">
    <citation type="submission" date="2016-01" db="EMBL/GenBank/DDBJ databases">
        <title>Draft Genome Sequences of Seven Thermophilic Sporeformers Isolated from Foods.</title>
        <authorList>
            <person name="Berendsen E.M."/>
            <person name="Wells-Bennik M.H."/>
            <person name="Krawcyk A.O."/>
            <person name="De Jong A."/>
            <person name="Holsappel S."/>
            <person name="Eijlander R.T."/>
            <person name="Kuipers O.P."/>
        </authorList>
    </citation>
    <scope>NUCLEOTIDE SEQUENCE [LARGE SCALE GENOMIC DNA]</scope>
    <source>
        <strain evidence="6 7">B4135</strain>
    </source>
</reference>
<dbReference type="PROSITE" id="PS00070">
    <property type="entry name" value="ALDEHYDE_DEHYDR_CYS"/>
    <property type="match status" value="1"/>
</dbReference>
<accession>A0A150LD74</accession>
<dbReference type="InterPro" id="IPR010102">
    <property type="entry name" value="Succ_semiAld_DH"/>
</dbReference>
<evidence type="ECO:0000313" key="7">
    <source>
        <dbReference type="Proteomes" id="UP000075683"/>
    </source>
</evidence>
<evidence type="ECO:0000313" key="6">
    <source>
        <dbReference type="EMBL" id="KYD10287.1"/>
    </source>
</evidence>
<feature type="active site" evidence="4">
    <location>
        <position position="298"/>
    </location>
</feature>
<evidence type="ECO:0000256" key="2">
    <source>
        <dbReference type="ARBA" id="ARBA00023002"/>
    </source>
</evidence>
<dbReference type="Gene3D" id="3.40.605.10">
    <property type="entry name" value="Aldehyde Dehydrogenase, Chain A, domain 1"/>
    <property type="match status" value="1"/>
</dbReference>
<dbReference type="GO" id="GO:0006081">
    <property type="term" value="P:aldehyde metabolic process"/>
    <property type="evidence" value="ECO:0007669"/>
    <property type="project" value="InterPro"/>
</dbReference>
<organism evidence="6 7">
    <name type="scientific">Caldibacillus debilis</name>
    <dbReference type="NCBI Taxonomy" id="301148"/>
    <lineage>
        <taxon>Bacteria</taxon>
        <taxon>Bacillati</taxon>
        <taxon>Bacillota</taxon>
        <taxon>Bacilli</taxon>
        <taxon>Bacillales</taxon>
        <taxon>Bacillaceae</taxon>
        <taxon>Caldibacillus</taxon>
    </lineage>
</organism>
<sequence length="493" mass="53982">MEEEKRKEVRWLAYHTVLLNRMYVNGKWVRAKGNQTFPVTNPATGKTIGSVPDGGKEDARLAVDAAHAAFPVWSGKTAEERSYYLRKWHDAILDNKNEIAEILVLEQGKPMKEALGEITYAASFLLWYAEEAKRIYGETIPASAPDKRILVFRQPVGVTAAITPWNFPAAMITRKVAPALAAGCTVVIKPAEQTPLTALKLAEAAEMAGFPRGVINVVTGNPEEIGAAWLEDPRVRKITFTGSTEVGKLLMKGAADTVKKISLELGGHAPVIVFEDADLDLAVQGTILSKFRNAGQTCICANRVYVQESIFEPFVEKLAEETKKLVVGYGLEPETQIGPLIDESAYLKVKSHIENAVAMGAKIVCGGNRVNDFEGGYFLEPTVLTDVKDDMKIMKEETFGPVAPVLTFRDMEEVIERANDTPYGLAAYAFTSNLRTAFLVSERLEYGIVGINDPLPSVAQAPFGGFKESGLGREGGHHGIDEFLEIKYVSMKL</sequence>
<dbReference type="CDD" id="cd07103">
    <property type="entry name" value="ALDH_F5_SSADH_GabD"/>
    <property type="match status" value="1"/>
</dbReference>
<feature type="active site" evidence="4">
    <location>
        <position position="264"/>
    </location>
</feature>
<dbReference type="GO" id="GO:0004777">
    <property type="term" value="F:succinate-semialdehyde dehydrogenase (NAD+) activity"/>
    <property type="evidence" value="ECO:0007669"/>
    <property type="project" value="TreeGrafter"/>
</dbReference>
<protein>
    <recommendedName>
        <fullName evidence="3">Aldehyde dehydrogenase</fullName>
    </recommendedName>
</protein>
<dbReference type="EMBL" id="LQYT01000119">
    <property type="protein sequence ID" value="KYD10287.1"/>
    <property type="molecule type" value="Genomic_DNA"/>
</dbReference>
<dbReference type="InterPro" id="IPR016161">
    <property type="entry name" value="Ald_DH/histidinol_DH"/>
</dbReference>
<proteinExistence type="inferred from homology"/>
<dbReference type="Gene3D" id="3.40.309.10">
    <property type="entry name" value="Aldehyde Dehydrogenase, Chain A, domain 2"/>
    <property type="match status" value="1"/>
</dbReference>
<dbReference type="InterPro" id="IPR012394">
    <property type="entry name" value="Aldehyde_DH_NAD(P)"/>
</dbReference>
<gene>
    <name evidence="6" type="ORF">B4135_3462</name>
</gene>
<feature type="domain" description="Aldehyde dehydrogenase" evidence="5">
    <location>
        <begin position="28"/>
        <end position="489"/>
    </location>
</feature>